<sequence>MRYRVEHRAMPIVGYVEPWTGPPGTRSLSASSDRPIDAVRIRRLDRDDMPAIDWPVRTARAAEHQVFARGAWASIERYEHLGAIANLSFEILLTRNVGRKVLLDGGTFQLVIKGGALELEVGGHKTQLVELPSREWLRLELNWHEGRLTASSLNAFKPHLSSAAFDAPRPMIIALFSDVKESVATLNARLGRIQLSGADGVADWVFPTLFTEAPMIAAGAALRLRGGPTFCVCSARWDGSVLDPRLAPDHYDALHFHETDMEGLDWPVNYTVEIPDGAESGVYAFELISADISERIPFFVATSHPAAALLFVVPTSTYLAYADEYLPPHLYEWIGTDGGHVFARDNELRSLYDFHADGSGVSLVSTRKPKATLRDDYKYPLCGDPHNLPVDLHFLKFCARHGIAVDVATDADLHREGAALLGRYRGVITGSHPEYLSVRMEQAYRGYVAGGGRLAYLGGNGFAAVVAYRDEWMELRRGPTQAGRTWDGPLAEMSLALTNEPGGYLRDRGKGEHRLVGVGISLMGFSSALPFQRREASFAKGFEWLFAGVADCFGDSGIVLGGAAGYEVDSVNYPLGSPLDIVILATATGFPDDYVDDPGRWFEAGNEDRRSQRRADMTFWKHPSGGIIFSASSVSFLGALPGQGENNDVGTLTINLLRGLEQRDVL</sequence>
<dbReference type="Proteomes" id="UP000184485">
    <property type="component" value="Unassembled WGS sequence"/>
</dbReference>
<dbReference type="InterPro" id="IPR046540">
    <property type="entry name" value="DMFA2_C"/>
</dbReference>
<keyword evidence="3" id="KW-1185">Reference proteome</keyword>
<evidence type="ECO:0000259" key="1">
    <source>
        <dbReference type="Pfam" id="PF20254"/>
    </source>
</evidence>
<dbReference type="OrthoDB" id="505641at2"/>
<reference evidence="2 3" key="1">
    <citation type="submission" date="2016-11" db="EMBL/GenBank/DDBJ databases">
        <authorList>
            <person name="Jaros S."/>
            <person name="Januszkiewicz K."/>
            <person name="Wedrychowicz H."/>
        </authorList>
    </citation>
    <scope>NUCLEOTIDE SEQUENCE [LARGE SCALE GENOMIC DNA]</scope>
    <source>
        <strain evidence="2 3">DSM 19436</strain>
    </source>
</reference>
<dbReference type="STRING" id="1122133.SAMN02745157_2700"/>
<dbReference type="EMBL" id="FQUP01000002">
    <property type="protein sequence ID" value="SHF66941.1"/>
    <property type="molecule type" value="Genomic_DNA"/>
</dbReference>
<dbReference type="Pfam" id="PF20254">
    <property type="entry name" value="DMFA2_C"/>
    <property type="match status" value="1"/>
</dbReference>
<protein>
    <submittedName>
        <fullName evidence="2">N,N-dimethylformamidase</fullName>
    </submittedName>
</protein>
<evidence type="ECO:0000313" key="3">
    <source>
        <dbReference type="Proteomes" id="UP000184485"/>
    </source>
</evidence>
<dbReference type="RefSeq" id="WP_073053470.1">
    <property type="nucleotide sequence ID" value="NZ_FQUP01000002.1"/>
</dbReference>
<accession>A0A1M5DJ71</accession>
<proteinExistence type="predicted"/>
<organism evidence="2 3">
    <name type="scientific">Kaistia soli DSM 19436</name>
    <dbReference type="NCBI Taxonomy" id="1122133"/>
    <lineage>
        <taxon>Bacteria</taxon>
        <taxon>Pseudomonadati</taxon>
        <taxon>Pseudomonadota</taxon>
        <taxon>Alphaproteobacteria</taxon>
        <taxon>Hyphomicrobiales</taxon>
        <taxon>Kaistiaceae</taxon>
        <taxon>Kaistia</taxon>
    </lineage>
</organism>
<evidence type="ECO:0000313" key="2">
    <source>
        <dbReference type="EMBL" id="SHF66941.1"/>
    </source>
</evidence>
<name>A0A1M5DJ71_9HYPH</name>
<dbReference type="AlphaFoldDB" id="A0A1M5DJ71"/>
<feature type="domain" description="N,N-dimethylformamidase beta subunit-like C-terminal" evidence="1">
    <location>
        <begin position="251"/>
        <end position="641"/>
    </location>
</feature>
<gene>
    <name evidence="2" type="ORF">SAMN02745157_2700</name>
</gene>